<feature type="domain" description="F-box" evidence="1">
    <location>
        <begin position="18"/>
        <end position="64"/>
    </location>
</feature>
<dbReference type="AlphaFoldDB" id="A0ABD1AIG9"/>
<dbReference type="InterPro" id="IPR036047">
    <property type="entry name" value="F-box-like_dom_sf"/>
</dbReference>
<accession>A0ABD1AIG9</accession>
<evidence type="ECO:0000313" key="2">
    <source>
        <dbReference type="EMBL" id="KAL1206583.1"/>
    </source>
</evidence>
<proteinExistence type="predicted"/>
<gene>
    <name evidence="2" type="ORF">V5N11_027150</name>
</gene>
<reference evidence="2 3" key="1">
    <citation type="submission" date="2024-04" db="EMBL/GenBank/DDBJ databases">
        <title>Genome assembly C_amara_ONT_v2.</title>
        <authorList>
            <person name="Yant L."/>
            <person name="Moore C."/>
            <person name="Slenker M."/>
        </authorList>
    </citation>
    <scope>NUCLEOTIDE SEQUENCE [LARGE SCALE GENOMIC DNA]</scope>
    <source>
        <tissue evidence="2">Leaf</tissue>
    </source>
</reference>
<dbReference type="PANTHER" id="PTHR31111:SF138">
    <property type="entry name" value="F-BOX ASSOCIATED DOMAIN-CONTAINING PROTEIN"/>
    <property type="match status" value="1"/>
</dbReference>
<evidence type="ECO:0000259" key="1">
    <source>
        <dbReference type="PROSITE" id="PS50181"/>
    </source>
</evidence>
<dbReference type="SUPFAM" id="SSF81383">
    <property type="entry name" value="F-box domain"/>
    <property type="match status" value="1"/>
</dbReference>
<organism evidence="2 3">
    <name type="scientific">Cardamine amara subsp. amara</name>
    <dbReference type="NCBI Taxonomy" id="228776"/>
    <lineage>
        <taxon>Eukaryota</taxon>
        <taxon>Viridiplantae</taxon>
        <taxon>Streptophyta</taxon>
        <taxon>Embryophyta</taxon>
        <taxon>Tracheophyta</taxon>
        <taxon>Spermatophyta</taxon>
        <taxon>Magnoliopsida</taxon>
        <taxon>eudicotyledons</taxon>
        <taxon>Gunneridae</taxon>
        <taxon>Pentapetalae</taxon>
        <taxon>rosids</taxon>
        <taxon>malvids</taxon>
        <taxon>Brassicales</taxon>
        <taxon>Brassicaceae</taxon>
        <taxon>Cardamineae</taxon>
        <taxon>Cardamine</taxon>
    </lineage>
</organism>
<dbReference type="Pfam" id="PF00646">
    <property type="entry name" value="F-box"/>
    <property type="match status" value="1"/>
</dbReference>
<dbReference type="EMBL" id="JBANAX010000497">
    <property type="protein sequence ID" value="KAL1206583.1"/>
    <property type="molecule type" value="Genomic_DNA"/>
</dbReference>
<comment type="caution">
    <text evidence="2">The sequence shown here is derived from an EMBL/GenBank/DDBJ whole genome shotgun (WGS) entry which is preliminary data.</text>
</comment>
<dbReference type="PROSITE" id="PS50181">
    <property type="entry name" value="FBOX"/>
    <property type="match status" value="1"/>
</dbReference>
<name>A0ABD1AIG9_CARAN</name>
<dbReference type="SMART" id="SM00256">
    <property type="entry name" value="FBOX"/>
    <property type="match status" value="1"/>
</dbReference>
<sequence>MKSPKRRLHCRKISTGENSNDTNIPIDLVVEIFKKLPGKSLMRFRCLSKQLSSIISYNRYFIDSIVTRPSRHTDLFVHYNVDKTGKARYSFLSSTYNTDKELVPIPGISHQYVRGLIFCYAKSPCASAIYNPTTR</sequence>
<keyword evidence="3" id="KW-1185">Reference proteome</keyword>
<dbReference type="PANTHER" id="PTHR31111">
    <property type="entry name" value="BNAA05G37150D PROTEIN-RELATED"/>
    <property type="match status" value="1"/>
</dbReference>
<evidence type="ECO:0000313" key="3">
    <source>
        <dbReference type="Proteomes" id="UP001558713"/>
    </source>
</evidence>
<dbReference type="Proteomes" id="UP001558713">
    <property type="component" value="Unassembled WGS sequence"/>
</dbReference>
<dbReference type="InterPro" id="IPR001810">
    <property type="entry name" value="F-box_dom"/>
</dbReference>
<protein>
    <submittedName>
        <fullName evidence="2">F-box protein</fullName>
    </submittedName>
</protein>